<dbReference type="PANTHER" id="PTHR43133">
    <property type="entry name" value="RNA POLYMERASE ECF-TYPE SIGMA FACTO"/>
    <property type="match status" value="1"/>
</dbReference>
<sequence length="182" mass="21230">MPVHNEKRLFEEIASGSERALRLLYDRYFNTLYNYVLKTLKDEGIAKEVVQDVFLKIWENRDSLANVDAPQAYIYAITRNKALDYFRRLVKDAQLADIVEESNLKSPHAADDRMNVSDLKGLILEALNKLSDQKQKVFKMSRYEDFSHDEIADQLNLSKSTIKNHLSETLRYLKEQLKLTSN</sequence>
<dbReference type="SUPFAM" id="SSF88659">
    <property type="entry name" value="Sigma3 and sigma4 domains of RNA polymerase sigma factors"/>
    <property type="match status" value="1"/>
</dbReference>
<dbReference type="AlphaFoldDB" id="A0A9X1X247"/>
<keyword evidence="8" id="KW-1185">Reference proteome</keyword>
<dbReference type="SUPFAM" id="SSF88946">
    <property type="entry name" value="Sigma2 domain of RNA polymerase sigma factors"/>
    <property type="match status" value="1"/>
</dbReference>
<comment type="similarity">
    <text evidence="1">Belongs to the sigma-70 factor family. ECF subfamily.</text>
</comment>
<evidence type="ECO:0000256" key="3">
    <source>
        <dbReference type="ARBA" id="ARBA00023082"/>
    </source>
</evidence>
<proteinExistence type="inferred from homology"/>
<dbReference type="InterPro" id="IPR014327">
    <property type="entry name" value="RNA_pol_sigma70_bacteroid"/>
</dbReference>
<organism evidence="7 8">
    <name type="scientific">Mucilaginibacter straminoryzae</name>
    <dbReference type="NCBI Taxonomy" id="2932774"/>
    <lineage>
        <taxon>Bacteria</taxon>
        <taxon>Pseudomonadati</taxon>
        <taxon>Bacteroidota</taxon>
        <taxon>Sphingobacteriia</taxon>
        <taxon>Sphingobacteriales</taxon>
        <taxon>Sphingobacteriaceae</taxon>
        <taxon>Mucilaginibacter</taxon>
    </lineage>
</organism>
<name>A0A9X1X247_9SPHI</name>
<dbReference type="GO" id="GO:0006352">
    <property type="term" value="P:DNA-templated transcription initiation"/>
    <property type="evidence" value="ECO:0007669"/>
    <property type="project" value="InterPro"/>
</dbReference>
<comment type="caution">
    <text evidence="7">The sequence shown here is derived from an EMBL/GenBank/DDBJ whole genome shotgun (WGS) entry which is preliminary data.</text>
</comment>
<dbReference type="InterPro" id="IPR014284">
    <property type="entry name" value="RNA_pol_sigma-70_dom"/>
</dbReference>
<dbReference type="PANTHER" id="PTHR43133:SF46">
    <property type="entry name" value="RNA POLYMERASE SIGMA-70 FACTOR ECF SUBFAMILY"/>
    <property type="match status" value="1"/>
</dbReference>
<feature type="domain" description="RNA polymerase sigma factor 70 region 4 type 2" evidence="6">
    <location>
        <begin position="122"/>
        <end position="171"/>
    </location>
</feature>
<evidence type="ECO:0000313" key="7">
    <source>
        <dbReference type="EMBL" id="MCJ8209754.1"/>
    </source>
</evidence>
<feature type="domain" description="RNA polymerase sigma-70 region 2" evidence="5">
    <location>
        <begin position="24"/>
        <end position="88"/>
    </location>
</feature>
<dbReference type="InterPro" id="IPR013325">
    <property type="entry name" value="RNA_pol_sigma_r2"/>
</dbReference>
<evidence type="ECO:0000256" key="2">
    <source>
        <dbReference type="ARBA" id="ARBA00023015"/>
    </source>
</evidence>
<evidence type="ECO:0000259" key="6">
    <source>
        <dbReference type="Pfam" id="PF08281"/>
    </source>
</evidence>
<dbReference type="InterPro" id="IPR007627">
    <property type="entry name" value="RNA_pol_sigma70_r2"/>
</dbReference>
<reference evidence="7" key="1">
    <citation type="submission" date="2022-04" db="EMBL/GenBank/DDBJ databases">
        <title>Mucilaginibacter sp. RS28 isolated from freshwater.</title>
        <authorList>
            <person name="Ko S.-R."/>
        </authorList>
    </citation>
    <scope>NUCLEOTIDE SEQUENCE</scope>
    <source>
        <strain evidence="7">RS28</strain>
    </source>
</reference>
<dbReference type="Gene3D" id="1.10.1740.10">
    <property type="match status" value="1"/>
</dbReference>
<dbReference type="Proteomes" id="UP001139450">
    <property type="component" value="Unassembled WGS sequence"/>
</dbReference>
<evidence type="ECO:0000256" key="1">
    <source>
        <dbReference type="ARBA" id="ARBA00010641"/>
    </source>
</evidence>
<dbReference type="InterPro" id="IPR013324">
    <property type="entry name" value="RNA_pol_sigma_r3/r4-like"/>
</dbReference>
<dbReference type="NCBIfam" id="TIGR02985">
    <property type="entry name" value="Sig70_bacteroi1"/>
    <property type="match status" value="1"/>
</dbReference>
<dbReference type="Pfam" id="PF04542">
    <property type="entry name" value="Sigma70_r2"/>
    <property type="match status" value="1"/>
</dbReference>
<dbReference type="Gene3D" id="1.10.10.10">
    <property type="entry name" value="Winged helix-like DNA-binding domain superfamily/Winged helix DNA-binding domain"/>
    <property type="match status" value="1"/>
</dbReference>
<dbReference type="InterPro" id="IPR013249">
    <property type="entry name" value="RNA_pol_sigma70_r4_t2"/>
</dbReference>
<keyword evidence="2" id="KW-0805">Transcription regulation</keyword>
<dbReference type="GO" id="GO:0016987">
    <property type="term" value="F:sigma factor activity"/>
    <property type="evidence" value="ECO:0007669"/>
    <property type="project" value="UniProtKB-KW"/>
</dbReference>
<evidence type="ECO:0000256" key="4">
    <source>
        <dbReference type="ARBA" id="ARBA00023163"/>
    </source>
</evidence>
<dbReference type="EMBL" id="JALJEJ010000003">
    <property type="protein sequence ID" value="MCJ8209754.1"/>
    <property type="molecule type" value="Genomic_DNA"/>
</dbReference>
<dbReference type="GO" id="GO:0003677">
    <property type="term" value="F:DNA binding"/>
    <property type="evidence" value="ECO:0007669"/>
    <property type="project" value="InterPro"/>
</dbReference>
<dbReference type="InterPro" id="IPR039425">
    <property type="entry name" value="RNA_pol_sigma-70-like"/>
</dbReference>
<dbReference type="CDD" id="cd06171">
    <property type="entry name" value="Sigma70_r4"/>
    <property type="match status" value="1"/>
</dbReference>
<evidence type="ECO:0000313" key="8">
    <source>
        <dbReference type="Proteomes" id="UP001139450"/>
    </source>
</evidence>
<accession>A0A9X1X247</accession>
<gene>
    <name evidence="7" type="ORF">MUY27_08535</name>
</gene>
<protein>
    <submittedName>
        <fullName evidence="7">RNA polymerase sigma-70 factor</fullName>
    </submittedName>
</protein>
<dbReference type="InterPro" id="IPR036388">
    <property type="entry name" value="WH-like_DNA-bd_sf"/>
</dbReference>
<dbReference type="NCBIfam" id="TIGR02937">
    <property type="entry name" value="sigma70-ECF"/>
    <property type="match status" value="1"/>
</dbReference>
<keyword evidence="3" id="KW-0731">Sigma factor</keyword>
<evidence type="ECO:0000259" key="5">
    <source>
        <dbReference type="Pfam" id="PF04542"/>
    </source>
</evidence>
<dbReference type="Pfam" id="PF08281">
    <property type="entry name" value="Sigma70_r4_2"/>
    <property type="match status" value="1"/>
</dbReference>
<keyword evidence="4" id="KW-0804">Transcription</keyword>